<dbReference type="EMBL" id="CP061800">
    <property type="protein sequence ID" value="QTA89972.1"/>
    <property type="molecule type" value="Genomic_DNA"/>
</dbReference>
<keyword evidence="2" id="KW-1185">Reference proteome</keyword>
<sequence length="46" mass="5092">MRNPAFPGGAGLRAGKKAGFLPRSATFYPVIFYREMLCMQCLSSFC</sequence>
<name>A0A975BR93_9BACT</name>
<dbReference type="AlphaFoldDB" id="A0A975BR93"/>
<evidence type="ECO:0000313" key="2">
    <source>
        <dbReference type="Proteomes" id="UP000663722"/>
    </source>
</evidence>
<proteinExistence type="predicted"/>
<protein>
    <submittedName>
        <fullName evidence="1">Uncharacterized protein</fullName>
    </submittedName>
</protein>
<dbReference type="Proteomes" id="UP000663722">
    <property type="component" value="Chromosome"/>
</dbReference>
<organism evidence="1 2">
    <name type="scientific">Desulfonema magnum</name>
    <dbReference type="NCBI Taxonomy" id="45655"/>
    <lineage>
        <taxon>Bacteria</taxon>
        <taxon>Pseudomonadati</taxon>
        <taxon>Thermodesulfobacteriota</taxon>
        <taxon>Desulfobacteria</taxon>
        <taxon>Desulfobacterales</taxon>
        <taxon>Desulfococcaceae</taxon>
        <taxon>Desulfonema</taxon>
    </lineage>
</organism>
<gene>
    <name evidence="1" type="ORF">dnm_060310</name>
</gene>
<accession>A0A975BR93</accession>
<evidence type="ECO:0000313" key="1">
    <source>
        <dbReference type="EMBL" id="QTA89972.1"/>
    </source>
</evidence>
<reference evidence="1" key="1">
    <citation type="journal article" date="2021" name="Microb. Physiol.">
        <title>Proteogenomic Insights into the Physiology of Marine, Sulfate-Reducing, Filamentous Desulfonema limicola and Desulfonema magnum.</title>
        <authorList>
            <person name="Schnaars V."/>
            <person name="Wohlbrand L."/>
            <person name="Scheve S."/>
            <person name="Hinrichs C."/>
            <person name="Reinhardt R."/>
            <person name="Rabus R."/>
        </authorList>
    </citation>
    <scope>NUCLEOTIDE SEQUENCE</scope>
    <source>
        <strain evidence="1">4be13</strain>
    </source>
</reference>
<dbReference type="KEGG" id="dmm:dnm_060310"/>